<dbReference type="Proteomes" id="UP000193487">
    <property type="component" value="Unassembled WGS sequence"/>
</dbReference>
<dbReference type="AlphaFoldDB" id="A0A1X1Y4I3"/>
<protein>
    <submittedName>
        <fullName evidence="1">Uncharacterized protein</fullName>
    </submittedName>
</protein>
<comment type="caution">
    <text evidence="1">The sequence shown here is derived from an EMBL/GenBank/DDBJ whole genome shotgun (WGS) entry which is preliminary data.</text>
</comment>
<evidence type="ECO:0000313" key="2">
    <source>
        <dbReference type="Proteomes" id="UP000193487"/>
    </source>
</evidence>
<sequence>MPMKLIPPHPTGEMCPECDKPMEQSGYYFTMLYRGRVKKSAPTWYAPQCSDAGCKTHTV</sequence>
<proteinExistence type="predicted"/>
<gene>
    <name evidence="1" type="ORF">AWC14_26380</name>
</gene>
<evidence type="ECO:0000313" key="1">
    <source>
        <dbReference type="EMBL" id="ORW05930.1"/>
    </source>
</evidence>
<dbReference type="EMBL" id="LQPE01000076">
    <property type="protein sequence ID" value="ORW05930.1"/>
    <property type="molecule type" value="Genomic_DNA"/>
</dbReference>
<name>A0A1X1Y4I3_9MYCO</name>
<keyword evidence="2" id="KW-1185">Reference proteome</keyword>
<organism evidence="1 2">
    <name type="scientific">Mycobacterium kyorinense</name>
    <dbReference type="NCBI Taxonomy" id="487514"/>
    <lineage>
        <taxon>Bacteria</taxon>
        <taxon>Bacillati</taxon>
        <taxon>Actinomycetota</taxon>
        <taxon>Actinomycetes</taxon>
        <taxon>Mycobacteriales</taxon>
        <taxon>Mycobacteriaceae</taxon>
        <taxon>Mycobacterium</taxon>
    </lineage>
</organism>
<accession>A0A1X1Y4I3</accession>
<reference evidence="1 2" key="1">
    <citation type="submission" date="2016-01" db="EMBL/GenBank/DDBJ databases">
        <title>The new phylogeny of the genus Mycobacterium.</title>
        <authorList>
            <person name="Tarcisio F."/>
            <person name="Conor M."/>
            <person name="Antonella G."/>
            <person name="Elisabetta G."/>
            <person name="Giulia F.S."/>
            <person name="Sara T."/>
            <person name="Anna F."/>
            <person name="Clotilde B."/>
            <person name="Roberto B."/>
            <person name="Veronica D.S."/>
            <person name="Fabio R."/>
            <person name="Monica P."/>
            <person name="Olivier J."/>
            <person name="Enrico T."/>
            <person name="Nicola S."/>
        </authorList>
    </citation>
    <scope>NUCLEOTIDE SEQUENCE [LARGE SCALE GENOMIC DNA]</scope>
    <source>
        <strain evidence="1 2">DSM 45166</strain>
    </source>
</reference>